<feature type="region of interest" description="Disordered" evidence="1">
    <location>
        <begin position="86"/>
        <end position="106"/>
    </location>
</feature>
<proteinExistence type="predicted"/>
<name>A0ABQ5R424_9ACTN</name>
<protein>
    <submittedName>
        <fullName evidence="2">Uncharacterized protein</fullName>
    </submittedName>
</protein>
<evidence type="ECO:0000313" key="2">
    <source>
        <dbReference type="EMBL" id="GLI00937.1"/>
    </source>
</evidence>
<organism evidence="2 3">
    <name type="scientific">Phytohabitans aurantiacus</name>
    <dbReference type="NCBI Taxonomy" id="3016789"/>
    <lineage>
        <taxon>Bacteria</taxon>
        <taxon>Bacillati</taxon>
        <taxon>Actinomycetota</taxon>
        <taxon>Actinomycetes</taxon>
        <taxon>Micromonosporales</taxon>
        <taxon>Micromonosporaceae</taxon>
    </lineage>
</organism>
<keyword evidence="3" id="KW-1185">Reference proteome</keyword>
<gene>
    <name evidence="2" type="ORF">Pa4123_62130</name>
</gene>
<comment type="caution">
    <text evidence="2">The sequence shown here is derived from an EMBL/GenBank/DDBJ whole genome shotgun (WGS) entry which is preliminary data.</text>
</comment>
<accession>A0ABQ5R424</accession>
<feature type="compositionally biased region" description="Polar residues" evidence="1">
    <location>
        <begin position="95"/>
        <end position="106"/>
    </location>
</feature>
<sequence length="106" mass="10597">MGAEAGQAANGVELRQRGQLATVDARVRVLQAAPGGGGHPSVEGVECSCVAAMLVGCGTQGVGQSWRAVVKMAVVSGQDFAASGGREPVVGTLPWSKTSAGTFDVQ</sequence>
<evidence type="ECO:0000256" key="1">
    <source>
        <dbReference type="SAM" id="MobiDB-lite"/>
    </source>
</evidence>
<reference evidence="2" key="1">
    <citation type="submission" date="2022-12" db="EMBL/GenBank/DDBJ databases">
        <title>New Phytohabitans aurantiacus sp. RD004123 nov., an actinomycete isolated from soil.</title>
        <authorList>
            <person name="Triningsih D.W."/>
            <person name="Harunari E."/>
            <person name="Igarashi Y."/>
        </authorList>
    </citation>
    <scope>NUCLEOTIDE SEQUENCE</scope>
    <source>
        <strain evidence="2">RD004123</strain>
    </source>
</reference>
<dbReference type="Proteomes" id="UP001144280">
    <property type="component" value="Unassembled WGS sequence"/>
</dbReference>
<dbReference type="EMBL" id="BSDI01000038">
    <property type="protein sequence ID" value="GLI00937.1"/>
    <property type="molecule type" value="Genomic_DNA"/>
</dbReference>
<evidence type="ECO:0000313" key="3">
    <source>
        <dbReference type="Proteomes" id="UP001144280"/>
    </source>
</evidence>